<evidence type="ECO:0000256" key="2">
    <source>
        <dbReference type="SAM" id="Phobius"/>
    </source>
</evidence>
<dbReference type="Gene3D" id="3.40.630.190">
    <property type="entry name" value="LCP protein"/>
    <property type="match status" value="1"/>
</dbReference>
<name>A0A5S4GTM3_9ACTN</name>
<evidence type="ECO:0000259" key="3">
    <source>
        <dbReference type="Pfam" id="PF03816"/>
    </source>
</evidence>
<dbReference type="EMBL" id="VCKZ01000154">
    <property type="protein sequence ID" value="TMR36276.1"/>
    <property type="molecule type" value="Genomic_DNA"/>
</dbReference>
<reference evidence="4 5" key="1">
    <citation type="submission" date="2019-05" db="EMBL/GenBank/DDBJ databases">
        <title>Draft genome sequence of Actinomadura geliboluensis A8036.</title>
        <authorList>
            <person name="Saricaoglu S."/>
            <person name="Isik K."/>
        </authorList>
    </citation>
    <scope>NUCLEOTIDE SEQUENCE [LARGE SCALE GENOMIC DNA]</scope>
    <source>
        <strain evidence="4 5">A8036</strain>
    </source>
</reference>
<comment type="similarity">
    <text evidence="1">Belongs to the LytR/CpsA/Psr (LCP) family.</text>
</comment>
<sequence length="334" mass="35528">MDDLDLVRDLGRELEHEPPASLARQRNRLLDAAGRGRRRGPGRWTLLGMVAAVTAAAILVPAVVFHGRDAKPVAAKSAAPGAAFNVLLLGVDGRGGAHARSDTIMVVHVPADRKRVRAVSVPRDSLVRIPACKTAGGAVLPARRGLINSVFPEGGAGCAVKTMESLTSVRIDRTVLIDFDGFRAIVDALGGVRVTLPAPVDDPKAGLKLSAGRHRVSGRTALAYVRARYGVGDGSDLARIERQHQFLEALVREVRERATGNPVRLARFLTAVAGAVETTPGLGAGELRLLAESFGESGSITFDTVPVRPARQDPNRLEWDRAGADRMFAAFRTS</sequence>
<protein>
    <submittedName>
        <fullName evidence="4">LytR family transcriptional regulator</fullName>
    </submittedName>
</protein>
<evidence type="ECO:0000313" key="5">
    <source>
        <dbReference type="Proteomes" id="UP000305238"/>
    </source>
</evidence>
<keyword evidence="5" id="KW-1185">Reference proteome</keyword>
<keyword evidence="2" id="KW-0472">Membrane</keyword>
<proteinExistence type="inferred from homology"/>
<feature type="transmembrane region" description="Helical" evidence="2">
    <location>
        <begin position="44"/>
        <end position="65"/>
    </location>
</feature>
<dbReference type="Pfam" id="PF03816">
    <property type="entry name" value="LytR_cpsA_psr"/>
    <property type="match status" value="1"/>
</dbReference>
<dbReference type="RefSeq" id="WP_138638193.1">
    <property type="nucleotide sequence ID" value="NZ_VCKZ01000154.1"/>
</dbReference>
<feature type="domain" description="Cell envelope-related transcriptional attenuator" evidence="3">
    <location>
        <begin position="100"/>
        <end position="255"/>
    </location>
</feature>
<organism evidence="4 5">
    <name type="scientific">Actinomadura geliboluensis</name>
    <dbReference type="NCBI Taxonomy" id="882440"/>
    <lineage>
        <taxon>Bacteria</taxon>
        <taxon>Bacillati</taxon>
        <taxon>Actinomycetota</taxon>
        <taxon>Actinomycetes</taxon>
        <taxon>Streptosporangiales</taxon>
        <taxon>Thermomonosporaceae</taxon>
        <taxon>Actinomadura</taxon>
    </lineage>
</organism>
<evidence type="ECO:0000313" key="4">
    <source>
        <dbReference type="EMBL" id="TMR36276.1"/>
    </source>
</evidence>
<gene>
    <name evidence="4" type="ORF">ETD96_21085</name>
</gene>
<keyword evidence="2" id="KW-0812">Transmembrane</keyword>
<dbReference type="PANTHER" id="PTHR33392">
    <property type="entry name" value="POLYISOPRENYL-TEICHOIC ACID--PEPTIDOGLYCAN TEICHOIC ACID TRANSFERASE TAGU"/>
    <property type="match status" value="1"/>
</dbReference>
<accession>A0A5S4GTM3</accession>
<dbReference type="InterPro" id="IPR004474">
    <property type="entry name" value="LytR_CpsA_psr"/>
</dbReference>
<dbReference type="NCBIfam" id="TIGR00350">
    <property type="entry name" value="lytR_cpsA_psr"/>
    <property type="match status" value="1"/>
</dbReference>
<dbReference type="PANTHER" id="PTHR33392:SF6">
    <property type="entry name" value="POLYISOPRENYL-TEICHOIC ACID--PEPTIDOGLYCAN TEICHOIC ACID TRANSFERASE TAGU"/>
    <property type="match status" value="1"/>
</dbReference>
<evidence type="ECO:0000256" key="1">
    <source>
        <dbReference type="ARBA" id="ARBA00006068"/>
    </source>
</evidence>
<keyword evidence="2" id="KW-1133">Transmembrane helix</keyword>
<dbReference type="OrthoDB" id="3759589at2"/>
<dbReference type="InterPro" id="IPR050922">
    <property type="entry name" value="LytR/CpsA/Psr_CW_biosynth"/>
</dbReference>
<dbReference type="AlphaFoldDB" id="A0A5S4GTM3"/>
<comment type="caution">
    <text evidence="4">The sequence shown here is derived from an EMBL/GenBank/DDBJ whole genome shotgun (WGS) entry which is preliminary data.</text>
</comment>
<dbReference type="Proteomes" id="UP000305238">
    <property type="component" value="Unassembled WGS sequence"/>
</dbReference>